<proteinExistence type="predicted"/>
<dbReference type="SUPFAM" id="SSF53448">
    <property type="entry name" value="Nucleotide-diphospho-sugar transferases"/>
    <property type="match status" value="1"/>
</dbReference>
<evidence type="ECO:0000256" key="1">
    <source>
        <dbReference type="ARBA" id="ARBA00022842"/>
    </source>
</evidence>
<reference evidence="3 4" key="1">
    <citation type="submission" date="2023-03" db="EMBL/GenBank/DDBJ databases">
        <title>Host association and intracellularity evolved multiple times independently in the Rickettsiales.</title>
        <authorList>
            <person name="Castelli M."/>
            <person name="Nardi T."/>
            <person name="Gammuto L."/>
            <person name="Bellinzona G."/>
            <person name="Sabaneyeva E."/>
            <person name="Potekhin A."/>
            <person name="Serra V."/>
            <person name="Petroni G."/>
            <person name="Sassera D."/>
        </authorList>
    </citation>
    <scope>NUCLEOTIDE SEQUENCE [LARGE SCALE GENOMIC DNA]</scope>
    <source>
        <strain evidence="3 4">Sr 2-6</strain>
    </source>
</reference>
<keyword evidence="1" id="KW-0460">Magnesium</keyword>
<dbReference type="Pfam" id="PF12804">
    <property type="entry name" value="NTP_transf_3"/>
    <property type="match status" value="1"/>
</dbReference>
<dbReference type="InterPro" id="IPR025877">
    <property type="entry name" value="MobA-like_NTP_Trfase"/>
</dbReference>
<evidence type="ECO:0000313" key="3">
    <source>
        <dbReference type="EMBL" id="MEA0971022.1"/>
    </source>
</evidence>
<accession>A0ABU5NCY8</accession>
<dbReference type="Gene3D" id="3.90.550.10">
    <property type="entry name" value="Spore Coat Polysaccharide Biosynthesis Protein SpsA, Chain A"/>
    <property type="match status" value="1"/>
</dbReference>
<feature type="domain" description="MobA-like NTP transferase" evidence="2">
    <location>
        <begin position="3"/>
        <end position="145"/>
    </location>
</feature>
<dbReference type="Proteomes" id="UP001291687">
    <property type="component" value="Unassembled WGS sequence"/>
</dbReference>
<comment type="caution">
    <text evidence="3">The sequence shown here is derived from an EMBL/GenBank/DDBJ whole genome shotgun (WGS) entry which is preliminary data.</text>
</comment>
<gene>
    <name evidence="3" type="ORF">Megvenef_00993</name>
</gene>
<sequence>MTGNGSRFKTAGYKRLKPFIEVHGKPLIEWVVKLFSEDKNKITFICQDHHLNSLDYVKPELTRIAPDARIFTVYDWKGGGPVANVLRAAEIIDNNKPVLISYCDFYMSWDYLAFKSEVTKRNSDGAIPCYSGFHPHLIPKNNFYASCKVDNDENLIEIREKFSWERDKTMARHSPGVYYFKDGYTMKKYCQQLVDADDNIKGEYYMSLPYNYMVKDSLKVWCPTNINHFCQWGTPRDLEDYVSWINTIKSWK</sequence>
<organism evidence="3 4">
    <name type="scientific">Candidatus Megaera venefica</name>
    <dbReference type="NCBI Taxonomy" id="2055910"/>
    <lineage>
        <taxon>Bacteria</taxon>
        <taxon>Pseudomonadati</taxon>
        <taxon>Pseudomonadota</taxon>
        <taxon>Alphaproteobacteria</taxon>
        <taxon>Rickettsiales</taxon>
        <taxon>Rickettsiaceae</taxon>
        <taxon>Candidatus Megaera</taxon>
    </lineage>
</organism>
<dbReference type="EMBL" id="JARJFB010000071">
    <property type="protein sequence ID" value="MEA0971022.1"/>
    <property type="molecule type" value="Genomic_DNA"/>
</dbReference>
<dbReference type="InterPro" id="IPR029044">
    <property type="entry name" value="Nucleotide-diphossugar_trans"/>
</dbReference>
<keyword evidence="4" id="KW-1185">Reference proteome</keyword>
<dbReference type="RefSeq" id="WP_322776921.1">
    <property type="nucleotide sequence ID" value="NZ_JARJFB010000071.1"/>
</dbReference>
<name>A0ABU5NCY8_9RICK</name>
<evidence type="ECO:0000259" key="2">
    <source>
        <dbReference type="Pfam" id="PF12804"/>
    </source>
</evidence>
<evidence type="ECO:0000313" key="4">
    <source>
        <dbReference type="Proteomes" id="UP001291687"/>
    </source>
</evidence>
<protein>
    <submittedName>
        <fullName evidence="3">Glycosyltransferase family 2 protein</fullName>
    </submittedName>
</protein>